<dbReference type="Pfam" id="PF12833">
    <property type="entry name" value="HTH_18"/>
    <property type="match status" value="1"/>
</dbReference>
<dbReference type="InterPro" id="IPR018060">
    <property type="entry name" value="HTH_AraC"/>
</dbReference>
<dbReference type="PANTHER" id="PTHR11019">
    <property type="entry name" value="HTH-TYPE TRANSCRIPTIONAL REGULATOR NIMR"/>
    <property type="match status" value="1"/>
</dbReference>
<evidence type="ECO:0000313" key="6">
    <source>
        <dbReference type="Proteomes" id="UP000237466"/>
    </source>
</evidence>
<sequence length="308" mass="34561">MFCTMNAFSSTNYAQEYNLEPFSHLIQHMRLDVEVYHNAQVCGNWVINKDEATHTSFHMVTKGDCRLDVPDVMQETLNTGDLVIFPKELNHSLAPITPLSGEQQHLSYAQCQDPNATGLLCAKVEFQHIGIHGILQALPCVFVIKAEESEKWLTPIMSMILAESYQDGTGSDVIIGRLAELLFINALRAYLYSHPEQVGLLSLYAHPKLRHVISAVHQQPQHDWTLESLAKHCAMSRSALANTFRQISGSTVIEYLTWWRMQLAWSQIKAGDSIALVAESVGYRSEAAFSRAFKKAFLISPGKARKEA</sequence>
<dbReference type="SMART" id="SM00342">
    <property type="entry name" value="HTH_ARAC"/>
    <property type="match status" value="1"/>
</dbReference>
<dbReference type="Gene3D" id="1.10.10.60">
    <property type="entry name" value="Homeodomain-like"/>
    <property type="match status" value="2"/>
</dbReference>
<dbReference type="InterPro" id="IPR009057">
    <property type="entry name" value="Homeodomain-like_sf"/>
</dbReference>
<dbReference type="PROSITE" id="PS01124">
    <property type="entry name" value="HTH_ARAC_FAMILY_2"/>
    <property type="match status" value="1"/>
</dbReference>
<reference evidence="5 6" key="1">
    <citation type="journal article" date="2018" name="Front. Microbiol.">
        <title>Phylogeny of Vibrio vulnificus from the Analysis of the Core-Genome: Implications for Intra-Species Taxonomy.</title>
        <authorList>
            <person name="Roig F.J."/>
            <person name="Gonzalez-Candelas F."/>
            <person name="Sanjuan E."/>
            <person name="Fouz B."/>
            <person name="Feil E.J."/>
            <person name="Llorens C."/>
            <person name="Baker-Austin C."/>
            <person name="Oliver J.D."/>
            <person name="Danin-Poleg Y."/>
            <person name="Gibas C.J."/>
            <person name="Kashi Y."/>
            <person name="Gulig P.A."/>
            <person name="Morrison S.S."/>
            <person name="Amaro C."/>
        </authorList>
    </citation>
    <scope>NUCLEOTIDE SEQUENCE [LARGE SCALE GENOMIC DNA]</scope>
    <source>
        <strain evidence="5 6">CECT4608</strain>
    </source>
</reference>
<evidence type="ECO:0000256" key="3">
    <source>
        <dbReference type="ARBA" id="ARBA00023163"/>
    </source>
</evidence>
<dbReference type="AlphaFoldDB" id="A0A2S3QZ83"/>
<evidence type="ECO:0000256" key="1">
    <source>
        <dbReference type="ARBA" id="ARBA00023015"/>
    </source>
</evidence>
<dbReference type="Proteomes" id="UP000237466">
    <property type="component" value="Unassembled WGS sequence"/>
</dbReference>
<protein>
    <submittedName>
        <fullName evidence="5">AraC family transcriptional regulator</fullName>
    </submittedName>
</protein>
<dbReference type="EMBL" id="PDGH01000124">
    <property type="protein sequence ID" value="POB44561.1"/>
    <property type="molecule type" value="Genomic_DNA"/>
</dbReference>
<dbReference type="Pfam" id="PF12852">
    <property type="entry name" value="Cupin_6"/>
    <property type="match status" value="1"/>
</dbReference>
<dbReference type="GO" id="GO:0043565">
    <property type="term" value="F:sequence-specific DNA binding"/>
    <property type="evidence" value="ECO:0007669"/>
    <property type="project" value="InterPro"/>
</dbReference>
<accession>A0A2S3QZ83</accession>
<evidence type="ECO:0000256" key="2">
    <source>
        <dbReference type="ARBA" id="ARBA00023125"/>
    </source>
</evidence>
<gene>
    <name evidence="5" type="ORF">CRN52_18345</name>
</gene>
<dbReference type="SUPFAM" id="SSF46689">
    <property type="entry name" value="Homeodomain-like"/>
    <property type="match status" value="2"/>
</dbReference>
<dbReference type="GO" id="GO:0003700">
    <property type="term" value="F:DNA-binding transcription factor activity"/>
    <property type="evidence" value="ECO:0007669"/>
    <property type="project" value="InterPro"/>
</dbReference>
<comment type="caution">
    <text evidence="5">The sequence shown here is derived from an EMBL/GenBank/DDBJ whole genome shotgun (WGS) entry which is preliminary data.</text>
</comment>
<evidence type="ECO:0000259" key="4">
    <source>
        <dbReference type="PROSITE" id="PS01124"/>
    </source>
</evidence>
<keyword evidence="3" id="KW-0804">Transcription</keyword>
<keyword evidence="2" id="KW-0238">DNA-binding</keyword>
<keyword evidence="1" id="KW-0805">Transcription regulation</keyword>
<name>A0A2S3QZ83_VIBVL</name>
<evidence type="ECO:0000313" key="5">
    <source>
        <dbReference type="EMBL" id="POB44561.1"/>
    </source>
</evidence>
<feature type="domain" description="HTH araC/xylS-type" evidence="4">
    <location>
        <begin position="210"/>
        <end position="307"/>
    </location>
</feature>
<dbReference type="PANTHER" id="PTHR11019:SF159">
    <property type="entry name" value="TRANSCRIPTIONAL REGULATOR-RELATED"/>
    <property type="match status" value="1"/>
</dbReference>
<dbReference type="InterPro" id="IPR032783">
    <property type="entry name" value="AraC_lig"/>
</dbReference>
<dbReference type="RefSeq" id="WP_011151840.1">
    <property type="nucleotide sequence ID" value="NZ_AP026553.1"/>
</dbReference>
<proteinExistence type="predicted"/>
<organism evidence="5 6">
    <name type="scientific">Vibrio vulnificus</name>
    <dbReference type="NCBI Taxonomy" id="672"/>
    <lineage>
        <taxon>Bacteria</taxon>
        <taxon>Pseudomonadati</taxon>
        <taxon>Pseudomonadota</taxon>
        <taxon>Gammaproteobacteria</taxon>
        <taxon>Vibrionales</taxon>
        <taxon>Vibrionaceae</taxon>
        <taxon>Vibrio</taxon>
    </lineage>
</organism>